<evidence type="ECO:0000256" key="3">
    <source>
        <dbReference type="ARBA" id="ARBA00005712"/>
    </source>
</evidence>
<dbReference type="GO" id="GO:0045259">
    <property type="term" value="C:proton-transporting ATP synthase complex"/>
    <property type="evidence" value="ECO:0007669"/>
    <property type="project" value="UniProtKB-KW"/>
</dbReference>
<dbReference type="GO" id="GO:0046933">
    <property type="term" value="F:proton-transporting ATP synthase activity, rotational mechanism"/>
    <property type="evidence" value="ECO:0007669"/>
    <property type="project" value="UniProtKB-UniRule"/>
</dbReference>
<dbReference type="STRING" id="1774970.AUC70_12230"/>
<evidence type="ECO:0000256" key="5">
    <source>
        <dbReference type="ARBA" id="ARBA00022781"/>
    </source>
</evidence>
<comment type="function">
    <text evidence="1 10">Produces ATP from ADP in the presence of a proton gradient across the membrane.</text>
</comment>
<dbReference type="CDD" id="cd12152">
    <property type="entry name" value="F1-ATPase_delta"/>
    <property type="match status" value="1"/>
</dbReference>
<comment type="similarity">
    <text evidence="3 10 11">Belongs to the ATPase epsilon chain family.</text>
</comment>
<dbReference type="Proteomes" id="UP000094172">
    <property type="component" value="Unassembled WGS sequence"/>
</dbReference>
<evidence type="ECO:0000256" key="9">
    <source>
        <dbReference type="ARBA" id="ARBA00023310"/>
    </source>
</evidence>
<dbReference type="NCBIfam" id="NF001851">
    <property type="entry name" value="PRK00571.2-4"/>
    <property type="match status" value="1"/>
</dbReference>
<keyword evidence="14" id="KW-1185">Reference proteome</keyword>
<dbReference type="AlphaFoldDB" id="A0A1E3VJC6"/>
<feature type="domain" description="ATP synthase F1 complex delta/epsilon subunit N-terminal" evidence="12">
    <location>
        <begin position="5"/>
        <end position="84"/>
    </location>
</feature>
<reference evidence="13 14" key="1">
    <citation type="journal article" date="2016" name="Environ. Microbiol.">
        <title>New Methyloceanibacter diversity from North Sea sediments includes methanotroph containing solely the soluble methane monooxygenase.</title>
        <authorList>
            <person name="Vekeman B."/>
            <person name="Kerckhof F.M."/>
            <person name="Cremers G."/>
            <person name="de Vos P."/>
            <person name="Vandamme P."/>
            <person name="Boon N."/>
            <person name="Op den Camp H.J."/>
            <person name="Heylen K."/>
        </authorList>
    </citation>
    <scope>NUCLEOTIDE SEQUENCE [LARGE SCALE GENOMIC DNA]</scope>
    <source>
        <strain evidence="13 14">R-67176</strain>
    </source>
</reference>
<keyword evidence="4 10" id="KW-0813">Transport</keyword>
<name>A0A1E3VJC6_9HYPH</name>
<protein>
    <recommendedName>
        <fullName evidence="10">ATP synthase epsilon chain</fullName>
    </recommendedName>
    <alternativeName>
        <fullName evidence="10">ATP synthase F1 sector epsilon subunit</fullName>
    </alternativeName>
    <alternativeName>
        <fullName evidence="10">F-ATPase epsilon subunit</fullName>
    </alternativeName>
</protein>
<dbReference type="EMBL" id="LPWE01000014">
    <property type="protein sequence ID" value="ODR93614.1"/>
    <property type="molecule type" value="Genomic_DNA"/>
</dbReference>
<dbReference type="SUPFAM" id="SSF51344">
    <property type="entry name" value="Epsilon subunit of F1F0-ATP synthase N-terminal domain"/>
    <property type="match status" value="1"/>
</dbReference>
<evidence type="ECO:0000256" key="8">
    <source>
        <dbReference type="ARBA" id="ARBA00023196"/>
    </source>
</evidence>
<evidence type="ECO:0000313" key="13">
    <source>
        <dbReference type="EMBL" id="ODR93614.1"/>
    </source>
</evidence>
<keyword evidence="7 10" id="KW-0472">Membrane</keyword>
<dbReference type="InterPro" id="IPR020546">
    <property type="entry name" value="ATP_synth_F1_dsu/esu_N"/>
</dbReference>
<evidence type="ECO:0000256" key="11">
    <source>
        <dbReference type="RuleBase" id="RU003656"/>
    </source>
</evidence>
<evidence type="ECO:0000256" key="2">
    <source>
        <dbReference type="ARBA" id="ARBA00004184"/>
    </source>
</evidence>
<dbReference type="Gene3D" id="2.60.15.10">
    <property type="entry name" value="F0F1 ATP synthase delta/epsilon subunit, N-terminal"/>
    <property type="match status" value="1"/>
</dbReference>
<dbReference type="InterPro" id="IPR036771">
    <property type="entry name" value="ATPsynth_dsu/esu_N"/>
</dbReference>
<evidence type="ECO:0000256" key="10">
    <source>
        <dbReference type="HAMAP-Rule" id="MF_00530"/>
    </source>
</evidence>
<dbReference type="PANTHER" id="PTHR13822:SF10">
    <property type="entry name" value="ATP SYNTHASE EPSILON CHAIN, CHLOROPLASTIC"/>
    <property type="match status" value="1"/>
</dbReference>
<organism evidence="13 14">
    <name type="scientific">Methyloceanibacter stevinii</name>
    <dbReference type="NCBI Taxonomy" id="1774970"/>
    <lineage>
        <taxon>Bacteria</taxon>
        <taxon>Pseudomonadati</taxon>
        <taxon>Pseudomonadota</taxon>
        <taxon>Alphaproteobacteria</taxon>
        <taxon>Hyphomicrobiales</taxon>
        <taxon>Hyphomicrobiaceae</taxon>
        <taxon>Methyloceanibacter</taxon>
    </lineage>
</organism>
<evidence type="ECO:0000259" key="12">
    <source>
        <dbReference type="Pfam" id="PF02823"/>
    </source>
</evidence>
<gene>
    <name evidence="10" type="primary">atpC</name>
    <name evidence="13" type="ORF">AUC70_12230</name>
</gene>
<dbReference type="RefSeq" id="WP_069445676.1">
    <property type="nucleotide sequence ID" value="NZ_LPWE01000014.1"/>
</dbReference>
<evidence type="ECO:0000256" key="1">
    <source>
        <dbReference type="ARBA" id="ARBA00003543"/>
    </source>
</evidence>
<dbReference type="Pfam" id="PF02823">
    <property type="entry name" value="ATP-synt_DE_N"/>
    <property type="match status" value="1"/>
</dbReference>
<evidence type="ECO:0000256" key="4">
    <source>
        <dbReference type="ARBA" id="ARBA00022448"/>
    </source>
</evidence>
<dbReference type="InterPro" id="IPR001469">
    <property type="entry name" value="ATP_synth_F1_dsu/esu"/>
</dbReference>
<dbReference type="NCBIfam" id="TIGR01216">
    <property type="entry name" value="ATP_synt_epsi"/>
    <property type="match status" value="1"/>
</dbReference>
<comment type="subcellular location">
    <subcellularLocation>
        <location evidence="10">Cell membrane</location>
        <topology evidence="10">Peripheral membrane protein</topology>
    </subcellularLocation>
    <subcellularLocation>
        <location evidence="2">Endomembrane system</location>
        <topology evidence="2">Peripheral membrane protein</topology>
    </subcellularLocation>
</comment>
<dbReference type="PANTHER" id="PTHR13822">
    <property type="entry name" value="ATP SYNTHASE DELTA/EPSILON CHAIN"/>
    <property type="match status" value="1"/>
</dbReference>
<evidence type="ECO:0000313" key="14">
    <source>
        <dbReference type="Proteomes" id="UP000094172"/>
    </source>
</evidence>
<dbReference type="HAMAP" id="MF_00530">
    <property type="entry name" value="ATP_synth_epsil_bac"/>
    <property type="match status" value="1"/>
</dbReference>
<comment type="caution">
    <text evidence="13">The sequence shown here is derived from an EMBL/GenBank/DDBJ whole genome shotgun (WGS) entry which is preliminary data.</text>
</comment>
<evidence type="ECO:0000256" key="6">
    <source>
        <dbReference type="ARBA" id="ARBA00023065"/>
    </source>
</evidence>
<dbReference type="GO" id="GO:0012505">
    <property type="term" value="C:endomembrane system"/>
    <property type="evidence" value="ECO:0007669"/>
    <property type="project" value="UniProtKB-SubCell"/>
</dbReference>
<keyword evidence="5 10" id="KW-0375">Hydrogen ion transport</keyword>
<comment type="subunit">
    <text evidence="10 11">F-type ATPases have 2 components, CF(1) - the catalytic core - and CF(0) - the membrane proton channel. CF(1) has five subunits: alpha(3), beta(3), gamma(1), delta(1), epsilon(1). CF(0) has three main subunits: a, b and c.</text>
</comment>
<accession>A0A1E3VJC6</accession>
<dbReference type="GO" id="GO:0005886">
    <property type="term" value="C:plasma membrane"/>
    <property type="evidence" value="ECO:0007669"/>
    <property type="project" value="UniProtKB-SubCell"/>
</dbReference>
<keyword evidence="6 10" id="KW-0406">Ion transport</keyword>
<keyword evidence="8 10" id="KW-0139">CF(1)</keyword>
<keyword evidence="9 10" id="KW-0066">ATP synthesis</keyword>
<keyword evidence="10" id="KW-1003">Cell membrane</keyword>
<sequence length="133" mass="14382">MPDPFKFELVSPEKLVFSGDVEQVLVPGAEGDMTILAKHAPLITTLRPGLLEIDFPDGKRQRFFARGGFAEVIPAGLTVLAERAIDLDELDPAQLSQDIADAEEDVADLSGEAKDKAQMTLEHLRQVQSALGA</sequence>
<evidence type="ECO:0000256" key="7">
    <source>
        <dbReference type="ARBA" id="ARBA00023136"/>
    </source>
</evidence>
<proteinExistence type="inferred from homology"/>
<dbReference type="GO" id="GO:0005524">
    <property type="term" value="F:ATP binding"/>
    <property type="evidence" value="ECO:0007669"/>
    <property type="project" value="UniProtKB-UniRule"/>
</dbReference>